<dbReference type="EMBL" id="JAJEPU010000008">
    <property type="protein sequence ID" value="MCC2164065.1"/>
    <property type="molecule type" value="Genomic_DNA"/>
</dbReference>
<evidence type="ECO:0000256" key="2">
    <source>
        <dbReference type="PROSITE-ProRule" id="PRU00591"/>
    </source>
</evidence>
<dbReference type="Gene3D" id="2.10.270.10">
    <property type="entry name" value="Cholin Binding"/>
    <property type="match status" value="1"/>
</dbReference>
<feature type="chain" id="PRO_5042097458" evidence="3">
    <location>
        <begin position="34"/>
        <end position="270"/>
    </location>
</feature>
<comment type="caution">
    <text evidence="4">The sequence shown here is derived from an EMBL/GenBank/DDBJ whole genome shotgun (WGS) entry which is preliminary data.</text>
</comment>
<accession>A0AAE3AP78</accession>
<keyword evidence="3" id="KW-0732">Signal</keyword>
<feature type="repeat" description="Cell wall-binding" evidence="2">
    <location>
        <begin position="211"/>
        <end position="230"/>
    </location>
</feature>
<name>A0AAE3AP78_9FIRM</name>
<sequence length="270" mass="30436">MMGNAGIMGRTKGLLRPLLVMIFALNIACSAFASESEKIMEVNLEIEAYLEDSESRGDVSVSTGDTTYRIRNIEVLNENEDWSKAAPKISVEFKAKKGYYFGTADEEMFSFEGDEITFVSAKVKNNGSGMTLIFTLGSDEDDLSVHGLSWNEEDGFAEWEENDNARVYQVKLYRNDVAVGSTRMTKNTTYDFSEATSKSGRYRYADGNYPSSRWAKINGKWYFFDENGYMKTGWIKYKTKWYYCDESGAMLTGTETPDGYSVGADGVWIS</sequence>
<dbReference type="AlphaFoldDB" id="A0AAE3AP78"/>
<dbReference type="SUPFAM" id="SSF69360">
    <property type="entry name" value="Cell wall binding repeat"/>
    <property type="match status" value="1"/>
</dbReference>
<feature type="signal peptide" evidence="3">
    <location>
        <begin position="1"/>
        <end position="33"/>
    </location>
</feature>
<feature type="repeat" description="Cell wall-binding" evidence="2">
    <location>
        <begin position="231"/>
        <end position="250"/>
    </location>
</feature>
<reference evidence="4" key="1">
    <citation type="submission" date="2021-10" db="EMBL/GenBank/DDBJ databases">
        <title>Anaerobic single-cell dispensing facilitates the cultivation of human gut bacteria.</title>
        <authorList>
            <person name="Afrizal A."/>
        </authorList>
    </citation>
    <scope>NUCLEOTIDE SEQUENCE</scope>
    <source>
        <strain evidence="4">CLA-AA-H274</strain>
    </source>
</reference>
<protein>
    <submittedName>
        <fullName evidence="4">Uncharacterized protein</fullName>
    </submittedName>
</protein>
<organism evidence="4 5">
    <name type="scientific">Brotaphodocola catenula</name>
    <dbReference type="NCBI Taxonomy" id="2885361"/>
    <lineage>
        <taxon>Bacteria</taxon>
        <taxon>Bacillati</taxon>
        <taxon>Bacillota</taxon>
        <taxon>Clostridia</taxon>
        <taxon>Lachnospirales</taxon>
        <taxon>Lachnospiraceae</taxon>
        <taxon>Brotaphodocola</taxon>
    </lineage>
</organism>
<dbReference type="RefSeq" id="WP_308450797.1">
    <property type="nucleotide sequence ID" value="NZ_JAJEPU010000008.1"/>
</dbReference>
<gene>
    <name evidence="4" type="ORF">LKD32_04050</name>
</gene>
<dbReference type="Pfam" id="PF19127">
    <property type="entry name" value="Choline_bind_3"/>
    <property type="match status" value="1"/>
</dbReference>
<dbReference type="InterPro" id="IPR018337">
    <property type="entry name" value="Cell_wall/Cho-bd_repeat"/>
</dbReference>
<proteinExistence type="predicted"/>
<dbReference type="Proteomes" id="UP001198962">
    <property type="component" value="Unassembled WGS sequence"/>
</dbReference>
<keyword evidence="5" id="KW-1185">Reference proteome</keyword>
<evidence type="ECO:0000313" key="5">
    <source>
        <dbReference type="Proteomes" id="UP001198962"/>
    </source>
</evidence>
<dbReference type="PROSITE" id="PS51170">
    <property type="entry name" value="CW"/>
    <property type="match status" value="2"/>
</dbReference>
<keyword evidence="1" id="KW-0677">Repeat</keyword>
<evidence type="ECO:0000256" key="1">
    <source>
        <dbReference type="ARBA" id="ARBA00022737"/>
    </source>
</evidence>
<evidence type="ECO:0000313" key="4">
    <source>
        <dbReference type="EMBL" id="MCC2164065.1"/>
    </source>
</evidence>
<evidence type="ECO:0000256" key="3">
    <source>
        <dbReference type="SAM" id="SignalP"/>
    </source>
</evidence>